<dbReference type="PANTHER" id="PTHR34216:SF3">
    <property type="entry name" value="POLY-BETA-1,6-N-ACETYL-D-GLUCOSAMINE N-DEACETYLASE"/>
    <property type="match status" value="1"/>
</dbReference>
<dbReference type="RefSeq" id="WP_203885230.1">
    <property type="nucleotide sequence ID" value="NZ_BAABHH010000008.1"/>
</dbReference>
<organism evidence="4 5">
    <name type="scientific">Planotetraspora kaengkrachanensis</name>
    <dbReference type="NCBI Taxonomy" id="575193"/>
    <lineage>
        <taxon>Bacteria</taxon>
        <taxon>Bacillati</taxon>
        <taxon>Actinomycetota</taxon>
        <taxon>Actinomycetes</taxon>
        <taxon>Streptosporangiales</taxon>
        <taxon>Streptosporangiaceae</taxon>
        <taxon>Planotetraspora</taxon>
    </lineage>
</organism>
<gene>
    <name evidence="4" type="ORF">Pka01_50020</name>
</gene>
<evidence type="ECO:0000313" key="4">
    <source>
        <dbReference type="EMBL" id="GIG81875.1"/>
    </source>
</evidence>
<feature type="domain" description="NodB homology" evidence="3">
    <location>
        <begin position="53"/>
        <end position="292"/>
    </location>
</feature>
<dbReference type="Proteomes" id="UP000630097">
    <property type="component" value="Unassembled WGS sequence"/>
</dbReference>
<dbReference type="GO" id="GO:0005975">
    <property type="term" value="P:carbohydrate metabolic process"/>
    <property type="evidence" value="ECO:0007669"/>
    <property type="project" value="InterPro"/>
</dbReference>
<keyword evidence="5" id="KW-1185">Reference proteome</keyword>
<dbReference type="InterPro" id="IPR011330">
    <property type="entry name" value="Glyco_hydro/deAcase_b/a-brl"/>
</dbReference>
<comment type="subcellular location">
    <subcellularLocation>
        <location evidence="1">Secreted</location>
    </subcellularLocation>
</comment>
<reference evidence="4 5" key="1">
    <citation type="submission" date="2021-01" db="EMBL/GenBank/DDBJ databases">
        <title>Whole genome shotgun sequence of Planotetraspora kaengkrachanensis NBRC 104272.</title>
        <authorList>
            <person name="Komaki H."/>
            <person name="Tamura T."/>
        </authorList>
    </citation>
    <scope>NUCLEOTIDE SEQUENCE [LARGE SCALE GENOMIC DNA]</scope>
    <source>
        <strain evidence="4 5">NBRC 104272</strain>
    </source>
</reference>
<name>A0A8J3PVM9_9ACTN</name>
<dbReference type="AlphaFoldDB" id="A0A8J3PVM9"/>
<evidence type="ECO:0000259" key="3">
    <source>
        <dbReference type="PROSITE" id="PS51677"/>
    </source>
</evidence>
<dbReference type="CDD" id="cd10967">
    <property type="entry name" value="CE4_GLA_like_6s"/>
    <property type="match status" value="1"/>
</dbReference>
<dbReference type="PANTHER" id="PTHR34216">
    <property type="match status" value="1"/>
</dbReference>
<dbReference type="Gene3D" id="3.20.20.370">
    <property type="entry name" value="Glycoside hydrolase/deacetylase"/>
    <property type="match status" value="1"/>
</dbReference>
<evidence type="ECO:0000256" key="2">
    <source>
        <dbReference type="ARBA" id="ARBA00022729"/>
    </source>
</evidence>
<dbReference type="Pfam" id="PF01522">
    <property type="entry name" value="Polysacc_deac_1"/>
    <property type="match status" value="1"/>
</dbReference>
<dbReference type="GO" id="GO:0016810">
    <property type="term" value="F:hydrolase activity, acting on carbon-nitrogen (but not peptide) bonds"/>
    <property type="evidence" value="ECO:0007669"/>
    <property type="project" value="InterPro"/>
</dbReference>
<evidence type="ECO:0000256" key="1">
    <source>
        <dbReference type="ARBA" id="ARBA00004613"/>
    </source>
</evidence>
<keyword evidence="2" id="KW-0732">Signal</keyword>
<accession>A0A8J3PVM9</accession>
<proteinExistence type="predicted"/>
<dbReference type="InterPro" id="IPR002509">
    <property type="entry name" value="NODB_dom"/>
</dbReference>
<dbReference type="EMBL" id="BONV01000025">
    <property type="protein sequence ID" value="GIG81875.1"/>
    <property type="molecule type" value="Genomic_DNA"/>
</dbReference>
<dbReference type="GO" id="GO:0005576">
    <property type="term" value="C:extracellular region"/>
    <property type="evidence" value="ECO:0007669"/>
    <property type="project" value="UniProtKB-SubCell"/>
</dbReference>
<dbReference type="InterPro" id="IPR051398">
    <property type="entry name" value="Polysacch_Deacetylase"/>
</dbReference>
<sequence length="292" mass="30962">MLGKIRSSRLRALLGVGGLLGASGIGWAAHGMTSPPPSPVPQITAHTPAKPVTVVTLGFDDAYADQMQALPLLREKRLSATFYVISGVIGRKGVMTWKQVAQVAAAGHEIGGHTVDHHRLKGLSVARLRHEICDDRVTLFKKGYKPVSFAYPLGSYDDNAAATVLKCGYNNGRLTSGLYGKGPFSETLPPANPSLIRTRSAGTAPEDVVANIEAGIKDAQAHGGGWYNIVLHHICDTCRTDSISRADFIKLLAWLRQSVDDGSIMMRTAGQVVGGPVRPPISAAALTAQSAH</sequence>
<comment type="caution">
    <text evidence="4">The sequence shown here is derived from an EMBL/GenBank/DDBJ whole genome shotgun (WGS) entry which is preliminary data.</text>
</comment>
<evidence type="ECO:0000313" key="5">
    <source>
        <dbReference type="Proteomes" id="UP000630097"/>
    </source>
</evidence>
<protein>
    <recommendedName>
        <fullName evidence="3">NodB homology domain-containing protein</fullName>
    </recommendedName>
</protein>
<dbReference type="SUPFAM" id="SSF88713">
    <property type="entry name" value="Glycoside hydrolase/deacetylase"/>
    <property type="match status" value="1"/>
</dbReference>
<dbReference type="PROSITE" id="PS51677">
    <property type="entry name" value="NODB"/>
    <property type="match status" value="1"/>
</dbReference>